<comment type="similarity">
    <text evidence="1">Belongs to the mTERF family.</text>
</comment>
<gene>
    <name evidence="3" type="ORF">O3M35_007525</name>
</gene>
<dbReference type="Pfam" id="PF02536">
    <property type="entry name" value="mTERF"/>
    <property type="match status" value="1"/>
</dbReference>
<dbReference type="Gene3D" id="1.25.70.10">
    <property type="entry name" value="Transcription termination factor 3, mitochondrial"/>
    <property type="match status" value="1"/>
</dbReference>
<dbReference type="SMART" id="SM00733">
    <property type="entry name" value="Mterf"/>
    <property type="match status" value="3"/>
</dbReference>
<keyword evidence="2" id="KW-0809">Transit peptide</keyword>
<sequence length="233" mass="27165">MVSVFYSRNFSNKVLPNSAVNHNYCLEANNNIERQEIESILFRYGFNSENINKIINASPDIIKVSKENLLINLNSWLQCQFGEKQLITLILRHPNLLFVNSKRINKLYSFLLSKYTKNYTYKIFFNSPQLLMDSESTIEEKFSYLENEMMVPKAEIVNSTALGCSLYHIKERHEILKRVGIYKLPNKKAIDSVNPRLDLIMSSTDKQFANKVAGISLLEYEVFQQLFKNELED</sequence>
<dbReference type="GO" id="GO:0006390">
    <property type="term" value="P:mitochondrial transcription"/>
    <property type="evidence" value="ECO:0007669"/>
    <property type="project" value="TreeGrafter"/>
</dbReference>
<dbReference type="AlphaFoldDB" id="A0AAW1D9Q8"/>
<evidence type="ECO:0000313" key="3">
    <source>
        <dbReference type="EMBL" id="KAK9507739.1"/>
    </source>
</evidence>
<accession>A0AAW1D9Q8</accession>
<comment type="caution">
    <text evidence="3">The sequence shown here is derived from an EMBL/GenBank/DDBJ whole genome shotgun (WGS) entry which is preliminary data.</text>
</comment>
<organism evidence="3 4">
    <name type="scientific">Rhynocoris fuscipes</name>
    <dbReference type="NCBI Taxonomy" id="488301"/>
    <lineage>
        <taxon>Eukaryota</taxon>
        <taxon>Metazoa</taxon>
        <taxon>Ecdysozoa</taxon>
        <taxon>Arthropoda</taxon>
        <taxon>Hexapoda</taxon>
        <taxon>Insecta</taxon>
        <taxon>Pterygota</taxon>
        <taxon>Neoptera</taxon>
        <taxon>Paraneoptera</taxon>
        <taxon>Hemiptera</taxon>
        <taxon>Heteroptera</taxon>
        <taxon>Panheteroptera</taxon>
        <taxon>Cimicomorpha</taxon>
        <taxon>Reduviidae</taxon>
        <taxon>Harpactorinae</taxon>
        <taxon>Harpactorini</taxon>
        <taxon>Rhynocoris</taxon>
    </lineage>
</organism>
<dbReference type="EMBL" id="JAPXFL010000004">
    <property type="protein sequence ID" value="KAK9507739.1"/>
    <property type="molecule type" value="Genomic_DNA"/>
</dbReference>
<keyword evidence="4" id="KW-1185">Reference proteome</keyword>
<dbReference type="PANTHER" id="PTHR13068:SF112">
    <property type="entry name" value="TRANSCRIPTION TERMINATION FACTOR 3, MITOCHONDRIAL"/>
    <property type="match status" value="1"/>
</dbReference>
<dbReference type="GO" id="GO:0003676">
    <property type="term" value="F:nucleic acid binding"/>
    <property type="evidence" value="ECO:0007669"/>
    <property type="project" value="InterPro"/>
</dbReference>
<dbReference type="Proteomes" id="UP001461498">
    <property type="component" value="Unassembled WGS sequence"/>
</dbReference>
<evidence type="ECO:0000313" key="4">
    <source>
        <dbReference type="Proteomes" id="UP001461498"/>
    </source>
</evidence>
<evidence type="ECO:0000256" key="1">
    <source>
        <dbReference type="ARBA" id="ARBA00007692"/>
    </source>
</evidence>
<evidence type="ECO:0000256" key="2">
    <source>
        <dbReference type="ARBA" id="ARBA00022946"/>
    </source>
</evidence>
<protein>
    <recommendedName>
        <fullName evidence="5">mTERF domain-containing protein</fullName>
    </recommendedName>
</protein>
<dbReference type="InterPro" id="IPR003690">
    <property type="entry name" value="MTERF"/>
</dbReference>
<proteinExistence type="inferred from homology"/>
<dbReference type="InterPro" id="IPR038538">
    <property type="entry name" value="MTERF_sf"/>
</dbReference>
<name>A0AAW1D9Q8_9HEMI</name>
<evidence type="ECO:0008006" key="5">
    <source>
        <dbReference type="Google" id="ProtNLM"/>
    </source>
</evidence>
<reference evidence="3 4" key="1">
    <citation type="submission" date="2022-12" db="EMBL/GenBank/DDBJ databases">
        <title>Chromosome-level genome assembly of true bugs.</title>
        <authorList>
            <person name="Ma L."/>
            <person name="Li H."/>
        </authorList>
    </citation>
    <scope>NUCLEOTIDE SEQUENCE [LARGE SCALE GENOMIC DNA]</scope>
    <source>
        <strain evidence="3">Lab_2022b</strain>
    </source>
</reference>
<dbReference type="GO" id="GO:0061668">
    <property type="term" value="P:mitochondrial ribosome assembly"/>
    <property type="evidence" value="ECO:0007669"/>
    <property type="project" value="TreeGrafter"/>
</dbReference>
<dbReference type="GO" id="GO:0005739">
    <property type="term" value="C:mitochondrion"/>
    <property type="evidence" value="ECO:0007669"/>
    <property type="project" value="TreeGrafter"/>
</dbReference>
<dbReference type="PANTHER" id="PTHR13068">
    <property type="entry name" value="CGI-12 PROTEIN-RELATED"/>
    <property type="match status" value="1"/>
</dbReference>